<evidence type="ECO:0000313" key="2">
    <source>
        <dbReference type="Proteomes" id="UP000689195"/>
    </source>
</evidence>
<comment type="caution">
    <text evidence="1">The sequence shown here is derived from an EMBL/GenBank/DDBJ whole genome shotgun (WGS) entry which is preliminary data.</text>
</comment>
<dbReference type="Proteomes" id="UP000689195">
    <property type="component" value="Unassembled WGS sequence"/>
</dbReference>
<sequence>MQYSGQFSNIKENKTSEILSEFAEEFKRIFNIVRLEPNQQCLKYSFWRVLQIQRIQHRKFGNNQKFKKYLRQGITLNELIEYDLKKVLCIETKINSILLVRYQYNIFQQKSLQIQGDIFIISYINALYQKVMSVQNQNTYLFFFSTFDIIPQ</sequence>
<accession>A0A8S1V5A5</accession>
<proteinExistence type="predicted"/>
<dbReference type="AlphaFoldDB" id="A0A8S1V5A5"/>
<protein>
    <submittedName>
        <fullName evidence="1">Uncharacterized protein</fullName>
    </submittedName>
</protein>
<gene>
    <name evidence="1" type="ORF">PPENT_87.1.T0540051</name>
</gene>
<dbReference type="EMBL" id="CAJJDO010000054">
    <property type="protein sequence ID" value="CAD8170979.1"/>
    <property type="molecule type" value="Genomic_DNA"/>
</dbReference>
<evidence type="ECO:0000313" key="1">
    <source>
        <dbReference type="EMBL" id="CAD8170979.1"/>
    </source>
</evidence>
<reference evidence="1" key="1">
    <citation type="submission" date="2021-01" db="EMBL/GenBank/DDBJ databases">
        <authorList>
            <consortium name="Genoscope - CEA"/>
            <person name="William W."/>
        </authorList>
    </citation>
    <scope>NUCLEOTIDE SEQUENCE</scope>
</reference>
<organism evidence="1 2">
    <name type="scientific">Paramecium pentaurelia</name>
    <dbReference type="NCBI Taxonomy" id="43138"/>
    <lineage>
        <taxon>Eukaryota</taxon>
        <taxon>Sar</taxon>
        <taxon>Alveolata</taxon>
        <taxon>Ciliophora</taxon>
        <taxon>Intramacronucleata</taxon>
        <taxon>Oligohymenophorea</taxon>
        <taxon>Peniculida</taxon>
        <taxon>Parameciidae</taxon>
        <taxon>Paramecium</taxon>
    </lineage>
</organism>
<keyword evidence="2" id="KW-1185">Reference proteome</keyword>
<name>A0A8S1V5A5_9CILI</name>